<keyword evidence="4" id="KW-0804">Transcription</keyword>
<dbReference type="CDD" id="cd06288">
    <property type="entry name" value="PBP1_sucrose_transcription_regulator"/>
    <property type="match status" value="1"/>
</dbReference>
<dbReference type="Pfam" id="PF00356">
    <property type="entry name" value="LacI"/>
    <property type="match status" value="1"/>
</dbReference>
<dbReference type="Proteomes" id="UP001230207">
    <property type="component" value="Unassembled WGS sequence"/>
</dbReference>
<dbReference type="InterPro" id="IPR046335">
    <property type="entry name" value="LacI/GalR-like_sensor"/>
</dbReference>
<dbReference type="PROSITE" id="PS50932">
    <property type="entry name" value="HTH_LACI_2"/>
    <property type="match status" value="1"/>
</dbReference>
<sequence>MSKKPTMSDIATTCGVSQATVSLVLNNAPGTRISASTREAVLRAAADLGYSTPARRIDRRPLIAMLINEVTSSPHVAGLIEGAAEAANELGYLLSVMPTDADEAAEHAALDHLATMPIAGVIYARLITQQVTLAPQLVEWPTVLLNCYAVDTPLPSVVPGDLSAVMKATLSLIDAGHTRIAYIGGEDSIEASRERIKGYRRALTMHDIPVDNHLIIKGRWTIQGGYAAFKRLQALDEPPTAICCFCDRIAMGVYEAAKEAGLSIPRDLSVIGFDNESYSGDMLPPLTTMQLPHADMARYAVEKLAEMIAAPRMRHDNHRVKLECDMIVRQSVAPVPAR</sequence>
<dbReference type="EMBL" id="JAUSVF010000002">
    <property type="protein sequence ID" value="MDQ0322393.1"/>
    <property type="molecule type" value="Genomic_DNA"/>
</dbReference>
<comment type="caution">
    <text evidence="6">The sequence shown here is derived from an EMBL/GenBank/DDBJ whole genome shotgun (WGS) entry which is preliminary data.</text>
</comment>
<dbReference type="SUPFAM" id="SSF53822">
    <property type="entry name" value="Periplasmic binding protein-like I"/>
    <property type="match status" value="1"/>
</dbReference>
<dbReference type="PANTHER" id="PTHR30146:SF148">
    <property type="entry name" value="HTH-TYPE TRANSCRIPTIONAL REPRESSOR PURR-RELATED"/>
    <property type="match status" value="1"/>
</dbReference>
<dbReference type="PANTHER" id="PTHR30146">
    <property type="entry name" value="LACI-RELATED TRANSCRIPTIONAL REPRESSOR"/>
    <property type="match status" value="1"/>
</dbReference>
<keyword evidence="1" id="KW-0678">Repressor</keyword>
<accession>A0ABU0BVX2</accession>
<dbReference type="InterPro" id="IPR028082">
    <property type="entry name" value="Peripla_BP_I"/>
</dbReference>
<proteinExistence type="predicted"/>
<dbReference type="SUPFAM" id="SSF47413">
    <property type="entry name" value="lambda repressor-like DNA-binding domains"/>
    <property type="match status" value="1"/>
</dbReference>
<dbReference type="Gene3D" id="1.10.260.40">
    <property type="entry name" value="lambda repressor-like DNA-binding domains"/>
    <property type="match status" value="1"/>
</dbReference>
<evidence type="ECO:0000313" key="6">
    <source>
        <dbReference type="EMBL" id="MDQ0322393.1"/>
    </source>
</evidence>
<dbReference type="SMART" id="SM00354">
    <property type="entry name" value="HTH_LACI"/>
    <property type="match status" value="1"/>
</dbReference>
<reference evidence="6 7" key="1">
    <citation type="submission" date="2023-07" db="EMBL/GenBank/DDBJ databases">
        <title>Genomic Encyclopedia of Type Strains, Phase IV (KMG-IV): sequencing the most valuable type-strain genomes for metagenomic binning, comparative biology and taxonomic classification.</title>
        <authorList>
            <person name="Goeker M."/>
        </authorList>
    </citation>
    <scope>NUCLEOTIDE SEQUENCE [LARGE SCALE GENOMIC DNA]</scope>
    <source>
        <strain evidence="6 7">DSM 1112</strain>
    </source>
</reference>
<dbReference type="InterPro" id="IPR000843">
    <property type="entry name" value="HTH_LacI"/>
</dbReference>
<evidence type="ECO:0000256" key="3">
    <source>
        <dbReference type="ARBA" id="ARBA00023125"/>
    </source>
</evidence>
<feature type="domain" description="HTH lacI-type" evidence="5">
    <location>
        <begin position="5"/>
        <end position="60"/>
    </location>
</feature>
<dbReference type="CDD" id="cd01392">
    <property type="entry name" value="HTH_LacI"/>
    <property type="match status" value="1"/>
</dbReference>
<evidence type="ECO:0000259" key="5">
    <source>
        <dbReference type="PROSITE" id="PS50932"/>
    </source>
</evidence>
<keyword evidence="2" id="KW-0805">Transcription regulation</keyword>
<name>A0ABU0BVX2_9HYPH</name>
<organism evidence="6 7">
    <name type="scientific">Pararhizobium capsulatum DSM 1112</name>
    <dbReference type="NCBI Taxonomy" id="1121113"/>
    <lineage>
        <taxon>Bacteria</taxon>
        <taxon>Pseudomonadati</taxon>
        <taxon>Pseudomonadota</taxon>
        <taxon>Alphaproteobacteria</taxon>
        <taxon>Hyphomicrobiales</taxon>
        <taxon>Rhizobiaceae</taxon>
        <taxon>Rhizobium/Agrobacterium group</taxon>
        <taxon>Pararhizobium</taxon>
    </lineage>
</organism>
<protein>
    <submittedName>
        <fullName evidence="6">LacI family transcriptional regulator</fullName>
    </submittedName>
</protein>
<evidence type="ECO:0000313" key="7">
    <source>
        <dbReference type="Proteomes" id="UP001230207"/>
    </source>
</evidence>
<dbReference type="RefSeq" id="WP_307233989.1">
    <property type="nucleotide sequence ID" value="NZ_JAUSVF010000002.1"/>
</dbReference>
<evidence type="ECO:0000256" key="2">
    <source>
        <dbReference type="ARBA" id="ARBA00023015"/>
    </source>
</evidence>
<evidence type="ECO:0000256" key="4">
    <source>
        <dbReference type="ARBA" id="ARBA00023163"/>
    </source>
</evidence>
<keyword evidence="7" id="KW-1185">Reference proteome</keyword>
<dbReference type="Pfam" id="PF13377">
    <property type="entry name" value="Peripla_BP_3"/>
    <property type="match status" value="1"/>
</dbReference>
<evidence type="ECO:0000256" key="1">
    <source>
        <dbReference type="ARBA" id="ARBA00022491"/>
    </source>
</evidence>
<gene>
    <name evidence="6" type="ORF">QO002_004599</name>
</gene>
<keyword evidence="3" id="KW-0238">DNA-binding</keyword>
<dbReference type="InterPro" id="IPR010982">
    <property type="entry name" value="Lambda_DNA-bd_dom_sf"/>
</dbReference>
<dbReference type="Gene3D" id="3.40.50.2300">
    <property type="match status" value="2"/>
</dbReference>